<dbReference type="AlphaFoldDB" id="A0A6J4KJ30"/>
<proteinExistence type="predicted"/>
<reference evidence="1" key="1">
    <citation type="submission" date="2020-02" db="EMBL/GenBank/DDBJ databases">
        <authorList>
            <person name="Meier V. D."/>
        </authorList>
    </citation>
    <scope>NUCLEOTIDE SEQUENCE</scope>
    <source>
        <strain evidence="1">AVDCRST_MAG93</strain>
    </source>
</reference>
<protein>
    <submittedName>
        <fullName evidence="1">Uncharacterized protein</fullName>
    </submittedName>
</protein>
<evidence type="ECO:0000313" key="1">
    <source>
        <dbReference type="EMBL" id="CAA9307050.1"/>
    </source>
</evidence>
<dbReference type="EMBL" id="CADCTR010001677">
    <property type="protein sequence ID" value="CAA9307050.1"/>
    <property type="molecule type" value="Genomic_DNA"/>
</dbReference>
<name>A0A6J4KJ30_9CHLR</name>
<accession>A0A6J4KJ30</accession>
<gene>
    <name evidence="1" type="ORF">AVDCRST_MAG93-4982</name>
</gene>
<sequence length="56" mass="5982">MRRRLSTMRGFISAALANVDTCGALRTRAYVTEDIVVAWSANANGIVMPAGNSVLL</sequence>
<organism evidence="1">
    <name type="scientific">uncultured Chloroflexia bacterium</name>
    <dbReference type="NCBI Taxonomy" id="1672391"/>
    <lineage>
        <taxon>Bacteria</taxon>
        <taxon>Bacillati</taxon>
        <taxon>Chloroflexota</taxon>
        <taxon>Chloroflexia</taxon>
        <taxon>environmental samples</taxon>
    </lineage>
</organism>